<dbReference type="PATRIC" id="fig|872965.6.peg.1322"/>
<evidence type="ECO:0000313" key="3">
    <source>
        <dbReference type="EMBL" id="KPL88432.1"/>
    </source>
</evidence>
<evidence type="ECO:0000259" key="1">
    <source>
        <dbReference type="Pfam" id="PF13224"/>
    </source>
</evidence>
<name>A0A0M9UD01_9CHLR</name>
<dbReference type="InParanoid" id="A0A0M9UD01"/>
<dbReference type="AlphaFoldDB" id="A0A0M9UD01"/>
<dbReference type="EMBL" id="BBZA01000143">
    <property type="protein sequence ID" value="GAP63420.1"/>
    <property type="molecule type" value="Genomic_DNA"/>
</dbReference>
<comment type="caution">
    <text evidence="2">The sequence shown here is derived from an EMBL/GenBank/DDBJ whole genome shotgun (WGS) entry which is preliminary data.</text>
</comment>
<dbReference type="RefSeq" id="WP_054493256.1">
    <property type="nucleotide sequence ID" value="NZ_BBZA01000143.1"/>
</dbReference>
<reference evidence="3 5" key="2">
    <citation type="submission" date="2015-07" db="EMBL/GenBank/DDBJ databases">
        <title>Whole genome sequence of Ardenticatena maritima DSM 23922.</title>
        <authorList>
            <person name="Hemp J."/>
            <person name="Ward L.M."/>
            <person name="Pace L.A."/>
            <person name="Fischer W.W."/>
        </authorList>
    </citation>
    <scope>NUCLEOTIDE SEQUENCE [LARGE SCALE GENOMIC DNA]</scope>
    <source>
        <strain evidence="3 5">110S</strain>
    </source>
</reference>
<accession>A0A0M9UD01</accession>
<dbReference type="EMBL" id="LGKN01000004">
    <property type="protein sequence ID" value="KPL88432.1"/>
    <property type="molecule type" value="Genomic_DNA"/>
</dbReference>
<protein>
    <recommendedName>
        <fullName evidence="1">DUF4032 domain-containing protein</fullName>
    </recommendedName>
</protein>
<reference evidence="4" key="3">
    <citation type="submission" date="2015-08" db="EMBL/GenBank/DDBJ databases">
        <title>Draft Genome Sequence of a Heterotrophic Facultative Anaerobic Bacterium Ardenticatena maritima Strain 110S.</title>
        <authorList>
            <person name="Kawaichi S."/>
            <person name="Yoshida T."/>
            <person name="Sako Y."/>
            <person name="Nakamura R."/>
        </authorList>
    </citation>
    <scope>NUCLEOTIDE SEQUENCE [LARGE SCALE GENOMIC DNA]</scope>
    <source>
        <strain evidence="4">110S</strain>
    </source>
</reference>
<gene>
    <name evidence="2" type="ORF">ARMA_1843</name>
    <name evidence="3" type="ORF">SE16_06425</name>
</gene>
<keyword evidence="4" id="KW-1185">Reference proteome</keyword>
<dbReference type="SUPFAM" id="SSF110849">
    <property type="entry name" value="ParB/Sulfiredoxin"/>
    <property type="match status" value="1"/>
</dbReference>
<proteinExistence type="predicted"/>
<sequence length="306" mass="36237">MFDHFAREDFERARRKAFWNKILALLLGKQNELLPFDEIQRRLPMKGQRYLGLQQVPLDKIVGSMSRYRDFDRAFLPTQEKTRDRWINIDKAHYQDVALPPVELYKIGDIYFVKDGNHRISVARERGQMYIDAFVTEIDVPVPLTPDMDVQEVVRKAEYAAFLEQTHLDTVCPDANFELTLPGQYDKLLEHIEGHRWFLAQERGEDVSFEEAVKSWCENVYRPVVKIIEEQNILDAFPGRTPTDLYLWIIEHHWYLREAYGDVPLEEAARHFVEDYAERPIKRMTSIIRRATRELTGKPLKEEKNK</sequence>
<evidence type="ECO:0000313" key="5">
    <source>
        <dbReference type="Proteomes" id="UP000050502"/>
    </source>
</evidence>
<dbReference type="InterPro" id="IPR025111">
    <property type="entry name" value="DUF4032"/>
</dbReference>
<dbReference type="Pfam" id="PF13224">
    <property type="entry name" value="DUF4032"/>
    <property type="match status" value="1"/>
</dbReference>
<organism evidence="2 4">
    <name type="scientific">Ardenticatena maritima</name>
    <dbReference type="NCBI Taxonomy" id="872965"/>
    <lineage>
        <taxon>Bacteria</taxon>
        <taxon>Bacillati</taxon>
        <taxon>Chloroflexota</taxon>
        <taxon>Ardenticatenia</taxon>
        <taxon>Ardenticatenales</taxon>
        <taxon>Ardenticatenaceae</taxon>
        <taxon>Ardenticatena</taxon>
    </lineage>
</organism>
<feature type="domain" description="DUF4032" evidence="1">
    <location>
        <begin position="215"/>
        <end position="275"/>
    </location>
</feature>
<dbReference type="Proteomes" id="UP000050502">
    <property type="component" value="Unassembled WGS sequence"/>
</dbReference>
<reference evidence="2 4" key="1">
    <citation type="journal article" date="2015" name="Genome Announc.">
        <title>Draft Genome Sequence of a Heterotrophic Facultative Anaerobic Thermophilic Bacterium, Ardenticatena maritima Strain 110ST.</title>
        <authorList>
            <person name="Kawaichi S."/>
            <person name="Yoshida T."/>
            <person name="Sako Y."/>
            <person name="Nakamura R."/>
        </authorList>
    </citation>
    <scope>NUCLEOTIDE SEQUENCE [LARGE SCALE GENOMIC DNA]</scope>
    <source>
        <strain evidence="2 4">110S</strain>
    </source>
</reference>
<evidence type="ECO:0000313" key="4">
    <source>
        <dbReference type="Proteomes" id="UP000037784"/>
    </source>
</evidence>
<dbReference type="Proteomes" id="UP000037784">
    <property type="component" value="Unassembled WGS sequence"/>
</dbReference>
<dbReference type="InterPro" id="IPR036086">
    <property type="entry name" value="ParB/Sulfiredoxin_sf"/>
</dbReference>
<dbReference type="OrthoDB" id="1100724at2"/>
<dbReference type="STRING" id="872965.SE16_06425"/>
<evidence type="ECO:0000313" key="2">
    <source>
        <dbReference type="EMBL" id="GAP63420.1"/>
    </source>
</evidence>